<dbReference type="InterPro" id="IPR010273">
    <property type="entry name" value="DUF881"/>
</dbReference>
<evidence type="ECO:0000313" key="3">
    <source>
        <dbReference type="Proteomes" id="UP000199034"/>
    </source>
</evidence>
<dbReference type="RefSeq" id="WP_090860841.1">
    <property type="nucleotide sequence ID" value="NZ_FMZM01000017.1"/>
</dbReference>
<accession>A0A1G7B9Q9</accession>
<evidence type="ECO:0000256" key="1">
    <source>
        <dbReference type="ARBA" id="ARBA00009108"/>
    </source>
</evidence>
<dbReference type="Proteomes" id="UP000199034">
    <property type="component" value="Unassembled WGS sequence"/>
</dbReference>
<dbReference type="STRING" id="1045774.SAMN05421872_11790"/>
<dbReference type="GO" id="GO:0005886">
    <property type="term" value="C:plasma membrane"/>
    <property type="evidence" value="ECO:0007669"/>
    <property type="project" value="TreeGrafter"/>
</dbReference>
<dbReference type="Gene3D" id="3.30.70.1880">
    <property type="entry name" value="Protein of unknown function DUF881"/>
    <property type="match status" value="1"/>
</dbReference>
<organism evidence="2 3">
    <name type="scientific">Nocardioides lianchengensis</name>
    <dbReference type="NCBI Taxonomy" id="1045774"/>
    <lineage>
        <taxon>Bacteria</taxon>
        <taxon>Bacillati</taxon>
        <taxon>Actinomycetota</taxon>
        <taxon>Actinomycetes</taxon>
        <taxon>Propionibacteriales</taxon>
        <taxon>Nocardioidaceae</taxon>
        <taxon>Nocardioides</taxon>
    </lineage>
</organism>
<dbReference type="AlphaFoldDB" id="A0A1G7B9Q9"/>
<sequence length="251" mass="26891">MPDPTPHEAPASGRERLQRALTRPSRGQAVVAVLLGLLAFAAITQVRDTQVDDADFAGYREQDLIDVLTGLAGTSQRAEAEISRLEDTRDELRSDSDRRQAALGQARTEAETLRILAGQVPVTGPGLRITVKEKTGPVSAETLLDMVQELRTGSAEAIQVDGQVRLVAQSAFSEGVGGIVIDGQQLEPPYVFDVIGDPHSLEGALTFPLGPRYQVEEIDGGTLTFKDPGRLEITAVRDVVDPEYAQAAPGQ</sequence>
<dbReference type="PANTHER" id="PTHR37313">
    <property type="entry name" value="UPF0749 PROTEIN RV1825"/>
    <property type="match status" value="1"/>
</dbReference>
<protein>
    <submittedName>
        <fullName evidence="2">Uncharacterized conserved protein YlxW, UPF0749 family</fullName>
    </submittedName>
</protein>
<gene>
    <name evidence="2" type="ORF">SAMN05421872_11790</name>
</gene>
<proteinExistence type="inferred from homology"/>
<reference evidence="2 3" key="1">
    <citation type="submission" date="2016-10" db="EMBL/GenBank/DDBJ databases">
        <authorList>
            <person name="de Groot N.N."/>
        </authorList>
    </citation>
    <scope>NUCLEOTIDE SEQUENCE [LARGE SCALE GENOMIC DNA]</scope>
    <source>
        <strain evidence="2 3">CGMCC 4.6858</strain>
    </source>
</reference>
<name>A0A1G7B9Q9_9ACTN</name>
<dbReference type="PANTHER" id="PTHR37313:SF2">
    <property type="entry name" value="UPF0749 PROTEIN YLXX"/>
    <property type="match status" value="1"/>
</dbReference>
<dbReference type="Pfam" id="PF05949">
    <property type="entry name" value="DUF881"/>
    <property type="match status" value="1"/>
</dbReference>
<dbReference type="OrthoDB" id="3211287at2"/>
<comment type="similarity">
    <text evidence="1">Belongs to the UPF0749 family.</text>
</comment>
<dbReference type="EMBL" id="FMZM01000017">
    <property type="protein sequence ID" value="SDE23753.1"/>
    <property type="molecule type" value="Genomic_DNA"/>
</dbReference>
<evidence type="ECO:0000313" key="2">
    <source>
        <dbReference type="EMBL" id="SDE23753.1"/>
    </source>
</evidence>
<keyword evidence="3" id="KW-1185">Reference proteome</keyword>